<protein>
    <submittedName>
        <fullName evidence="1">Uncharacterized protein</fullName>
    </submittedName>
</protein>
<reference evidence="1 2" key="1">
    <citation type="submission" date="2019-03" db="EMBL/GenBank/DDBJ databases">
        <title>First draft genome of Liparis tanakae, snailfish: a comprehensive survey of snailfish specific genes.</title>
        <authorList>
            <person name="Kim W."/>
            <person name="Song I."/>
            <person name="Jeong J.-H."/>
            <person name="Kim D."/>
            <person name="Kim S."/>
            <person name="Ryu S."/>
            <person name="Song J.Y."/>
            <person name="Lee S.K."/>
        </authorList>
    </citation>
    <scope>NUCLEOTIDE SEQUENCE [LARGE SCALE GENOMIC DNA]</scope>
    <source>
        <tissue evidence="1">Muscle</tissue>
    </source>
</reference>
<dbReference type="AlphaFoldDB" id="A0A4Z2GPV3"/>
<evidence type="ECO:0000313" key="1">
    <source>
        <dbReference type="EMBL" id="TNN54803.1"/>
    </source>
</evidence>
<gene>
    <name evidence="1" type="ORF">EYF80_035009</name>
</gene>
<evidence type="ECO:0000313" key="2">
    <source>
        <dbReference type="Proteomes" id="UP000314294"/>
    </source>
</evidence>
<organism evidence="1 2">
    <name type="scientific">Liparis tanakae</name>
    <name type="common">Tanaka's snailfish</name>
    <dbReference type="NCBI Taxonomy" id="230148"/>
    <lineage>
        <taxon>Eukaryota</taxon>
        <taxon>Metazoa</taxon>
        <taxon>Chordata</taxon>
        <taxon>Craniata</taxon>
        <taxon>Vertebrata</taxon>
        <taxon>Euteleostomi</taxon>
        <taxon>Actinopterygii</taxon>
        <taxon>Neopterygii</taxon>
        <taxon>Teleostei</taxon>
        <taxon>Neoteleostei</taxon>
        <taxon>Acanthomorphata</taxon>
        <taxon>Eupercaria</taxon>
        <taxon>Perciformes</taxon>
        <taxon>Cottioidei</taxon>
        <taxon>Cottales</taxon>
        <taxon>Liparidae</taxon>
        <taxon>Liparis</taxon>
    </lineage>
</organism>
<name>A0A4Z2GPV3_9TELE</name>
<dbReference type="Proteomes" id="UP000314294">
    <property type="component" value="Unassembled WGS sequence"/>
</dbReference>
<proteinExistence type="predicted"/>
<accession>A0A4Z2GPV3</accession>
<dbReference type="EMBL" id="SRLO01000474">
    <property type="protein sequence ID" value="TNN54803.1"/>
    <property type="molecule type" value="Genomic_DNA"/>
</dbReference>
<sequence>MSCHPGRKHSTAPEARRDARYLSFTGCMNPGTFTIGQPPKYSDSLRLSPVALMSTTRRSGFSFRLERSSASSRSVLTSRSWTSSTTTWLMPFSDGLDCSFLSRMPTVRKRRAPPLCSGGRLSSLTCREERIIYYLLRSTH</sequence>
<keyword evidence="2" id="KW-1185">Reference proteome</keyword>
<comment type="caution">
    <text evidence="1">The sequence shown here is derived from an EMBL/GenBank/DDBJ whole genome shotgun (WGS) entry which is preliminary data.</text>
</comment>